<dbReference type="PANTHER" id="PTHR34611:SF2">
    <property type="entry name" value="INACTIVE RECOMBINATION-PROMOTING NUCLEASE-LIKE PROTEIN RPNE-RELATED"/>
    <property type="match status" value="1"/>
</dbReference>
<dbReference type="OrthoDB" id="6532193at2"/>
<comment type="caution">
    <text evidence="3">The sequence shown here is derived from an EMBL/GenBank/DDBJ whole genome shotgun (WGS) entry which is preliminary data.</text>
</comment>
<dbReference type="Proteomes" id="UP000189286">
    <property type="component" value="Unassembled WGS sequence"/>
</dbReference>
<organism evidence="3 4">
    <name type="scientific">Pectobacterium actinidiae</name>
    <dbReference type="NCBI Taxonomy" id="1507808"/>
    <lineage>
        <taxon>Bacteria</taxon>
        <taxon>Pseudomonadati</taxon>
        <taxon>Pseudomonadota</taxon>
        <taxon>Gammaproteobacteria</taxon>
        <taxon>Enterobacterales</taxon>
        <taxon>Pectobacteriaceae</taxon>
        <taxon>Pectobacterium</taxon>
    </lineage>
</organism>
<evidence type="ECO:0000259" key="2">
    <source>
        <dbReference type="Pfam" id="PF04754"/>
    </source>
</evidence>
<dbReference type="EMBL" id="MPUJ01000003">
    <property type="protein sequence ID" value="ONK07908.1"/>
    <property type="molecule type" value="Genomic_DNA"/>
</dbReference>
<dbReference type="PANTHER" id="PTHR34611">
    <property type="match status" value="1"/>
</dbReference>
<dbReference type="InterPro" id="IPR006842">
    <property type="entry name" value="Transposase_31"/>
</dbReference>
<dbReference type="InterPro" id="IPR051699">
    <property type="entry name" value="Rpn/YhgA-like_nuclease"/>
</dbReference>
<evidence type="ECO:0000313" key="4">
    <source>
        <dbReference type="Proteomes" id="UP000189286"/>
    </source>
</evidence>
<protein>
    <submittedName>
        <fullName evidence="3">Transposase</fullName>
    </submittedName>
</protein>
<dbReference type="InterPro" id="IPR010106">
    <property type="entry name" value="RpnA"/>
</dbReference>
<reference evidence="4" key="1">
    <citation type="submission" date="2016-11" db="EMBL/GenBank/DDBJ databases">
        <authorList>
            <person name="Panda P."/>
            <person name="Visnovsky S."/>
            <person name="Pitman A."/>
        </authorList>
    </citation>
    <scope>NUCLEOTIDE SEQUENCE [LARGE SCALE GENOMIC DNA]</scope>
    <source>
        <strain evidence="4">ICMP 9972</strain>
    </source>
</reference>
<feature type="domain" description="Transposase (putative) YhgA-like" evidence="2">
    <location>
        <begin position="3"/>
        <end position="194"/>
    </location>
</feature>
<gene>
    <name evidence="3" type="ORF">BSK71_05670</name>
</gene>
<dbReference type="AlphaFoldDB" id="A0A1V2R678"/>
<accession>A0A1V2R678</accession>
<proteinExistence type="inferred from homology"/>
<dbReference type="NCBIfam" id="TIGR01784">
    <property type="entry name" value="T_den_put_tspse"/>
    <property type="match status" value="1"/>
</dbReference>
<comment type="similarity">
    <text evidence="1">Belongs to the Rpn/YhgA-like nuclease family.</text>
</comment>
<evidence type="ECO:0000256" key="1">
    <source>
        <dbReference type="ARBA" id="ARBA00009787"/>
    </source>
</evidence>
<evidence type="ECO:0000313" key="3">
    <source>
        <dbReference type="EMBL" id="ONK07908.1"/>
    </source>
</evidence>
<dbReference type="GO" id="GO:1990238">
    <property type="term" value="F:double-stranded DNA endonuclease activity"/>
    <property type="evidence" value="ECO:0007669"/>
    <property type="project" value="TreeGrafter"/>
</dbReference>
<sequence>MPSHDAIFKQFLSDIAVARDFLTIHLPDEIRKRCDFSTLQLESASFIDEKLRARVSDVLYSLRTTAGKGYIYCVIEHQSRPEKQMAFRLLRYCLAAMQQHLDQGHDRLPLVVPLLFYHGRARPYPYSLRWLDNFADPVLAQALYEQPFPLVDLTVMPDDEIRTHRRMALLELVQKHIRTRDMLELAREIGLLFERWSVPLTQRRALLFYIAQAGNTSKPADFINALAAPLSTGQEDIMTIAEQLKKMGFEEGIQHGIQQGLAQGLEQGLEQGIEQGMKSSARQIARNLLLTGMDKHSVQQVTQLEEAELEQLVTAILHDTQH</sequence>
<dbReference type="Pfam" id="PF04754">
    <property type="entry name" value="Transposase_31"/>
    <property type="match status" value="1"/>
</dbReference>
<dbReference type="GO" id="GO:0006310">
    <property type="term" value="P:DNA recombination"/>
    <property type="evidence" value="ECO:0007669"/>
    <property type="project" value="TreeGrafter"/>
</dbReference>
<name>A0A1V2R678_9GAMM</name>